<dbReference type="GO" id="GO:0055085">
    <property type="term" value="P:transmembrane transport"/>
    <property type="evidence" value="ECO:0007669"/>
    <property type="project" value="InterPro"/>
</dbReference>
<keyword evidence="10" id="KW-1185">Reference proteome</keyword>
<evidence type="ECO:0000256" key="7">
    <source>
        <dbReference type="RuleBase" id="RU363032"/>
    </source>
</evidence>
<accession>F7YVY1</accession>
<dbReference type="eggNOG" id="COG1175">
    <property type="taxonomic scope" value="Bacteria"/>
</dbReference>
<dbReference type="OrthoDB" id="9807129at2"/>
<dbReference type="PROSITE" id="PS50928">
    <property type="entry name" value="ABC_TM1"/>
    <property type="match status" value="1"/>
</dbReference>
<keyword evidence="2 7" id="KW-0813">Transport</keyword>
<keyword evidence="3" id="KW-1003">Cell membrane</keyword>
<dbReference type="Proteomes" id="UP000006804">
    <property type="component" value="Chromosome"/>
</dbReference>
<feature type="domain" description="ABC transmembrane type-1" evidence="8">
    <location>
        <begin position="80"/>
        <end position="292"/>
    </location>
</feature>
<feature type="transmembrane region" description="Helical" evidence="7">
    <location>
        <begin position="21"/>
        <end position="48"/>
    </location>
</feature>
<reference evidence="9 10" key="1">
    <citation type="submission" date="2010-11" db="EMBL/GenBank/DDBJ databases">
        <title>The complete genome of Thermotoga thermarum DSM 5069.</title>
        <authorList>
            <consortium name="US DOE Joint Genome Institute (JGI-PGF)"/>
            <person name="Lucas S."/>
            <person name="Copeland A."/>
            <person name="Lapidus A."/>
            <person name="Bruce D."/>
            <person name="Goodwin L."/>
            <person name="Pitluck S."/>
            <person name="Kyrpides N."/>
            <person name="Mavromatis K."/>
            <person name="Ivanova N."/>
            <person name="Zeytun A."/>
            <person name="Brettin T."/>
            <person name="Detter J.C."/>
            <person name="Tapia R."/>
            <person name="Han C."/>
            <person name="Land M."/>
            <person name="Hauser L."/>
            <person name="Markowitz V."/>
            <person name="Cheng J.-F."/>
            <person name="Hugenholtz P."/>
            <person name="Woyke T."/>
            <person name="Wu D."/>
            <person name="Spring S."/>
            <person name="Schroeder M."/>
            <person name="Brambilla E."/>
            <person name="Klenk H.-P."/>
            <person name="Eisen J.A."/>
        </authorList>
    </citation>
    <scope>NUCLEOTIDE SEQUENCE [LARGE SCALE GENOMIC DNA]</scope>
    <source>
        <strain evidence="9 10">DSM 5069</strain>
    </source>
</reference>
<sequence precursor="true">MLCSRNTVTKEVRRRRGITPFFVFVFPALLAVGIIIFYPAVYAIAISFTDRHLLYLGFTRFVGVRNYIEMIKDKNFWHSLRLMLGFLGIALPIEIVIGFSVALLFTNNFPLNRIMRSLLMLPVFVLPVLSGLTWRLMLQPRYGVLAEFFRSLSIGPIAWLADPKYAYLAILLQDIWRMWPFVFIIVYAGLTSLPAEFVEASLVDGASFFQRLWYVIIPCMKPVIATAFLLRMIDALRIFSEVYVMTYGGPSNATMLLSLYIHKQAFEFGKISYASTIAVFLLLIALGISYFVVKRMMRGEVS</sequence>
<evidence type="ECO:0000256" key="2">
    <source>
        <dbReference type="ARBA" id="ARBA00022448"/>
    </source>
</evidence>
<keyword evidence="5 7" id="KW-1133">Transmembrane helix</keyword>
<dbReference type="PATRIC" id="fig|688269.3.peg.1821"/>
<comment type="subcellular location">
    <subcellularLocation>
        <location evidence="1 7">Cell membrane</location>
        <topology evidence="1 7">Multi-pass membrane protein</topology>
    </subcellularLocation>
</comment>
<feature type="transmembrane region" description="Helical" evidence="7">
    <location>
        <begin position="242"/>
        <end position="261"/>
    </location>
</feature>
<dbReference type="InterPro" id="IPR000515">
    <property type="entry name" value="MetI-like"/>
</dbReference>
<feature type="transmembrane region" description="Helical" evidence="7">
    <location>
        <begin position="273"/>
        <end position="293"/>
    </location>
</feature>
<dbReference type="Gene3D" id="1.10.3720.10">
    <property type="entry name" value="MetI-like"/>
    <property type="match status" value="1"/>
</dbReference>
<evidence type="ECO:0000256" key="5">
    <source>
        <dbReference type="ARBA" id="ARBA00022989"/>
    </source>
</evidence>
<gene>
    <name evidence="9" type="ORF">Theth_1767</name>
</gene>
<dbReference type="EMBL" id="CP002351">
    <property type="protein sequence ID" value="AEH51810.1"/>
    <property type="molecule type" value="Genomic_DNA"/>
</dbReference>
<feature type="transmembrane region" description="Helical" evidence="7">
    <location>
        <begin position="117"/>
        <end position="136"/>
    </location>
</feature>
<dbReference type="PANTHER" id="PTHR43005:SF1">
    <property type="entry name" value="SPERMIDINE_PUTRESCINE TRANSPORT SYSTEM PERMEASE PROTEIN"/>
    <property type="match status" value="1"/>
</dbReference>
<dbReference type="KEGG" id="tta:Theth_1767"/>
<evidence type="ECO:0000313" key="9">
    <source>
        <dbReference type="EMBL" id="AEH51810.1"/>
    </source>
</evidence>
<evidence type="ECO:0000256" key="3">
    <source>
        <dbReference type="ARBA" id="ARBA00022475"/>
    </source>
</evidence>
<dbReference type="AlphaFoldDB" id="F7YVY1"/>
<comment type="similarity">
    <text evidence="7">Belongs to the binding-protein-dependent transport system permease family.</text>
</comment>
<organism evidence="9 10">
    <name type="scientific">Pseudothermotoga thermarum DSM 5069</name>
    <dbReference type="NCBI Taxonomy" id="688269"/>
    <lineage>
        <taxon>Bacteria</taxon>
        <taxon>Thermotogati</taxon>
        <taxon>Thermotogota</taxon>
        <taxon>Thermotogae</taxon>
        <taxon>Thermotogales</taxon>
        <taxon>Thermotogaceae</taxon>
        <taxon>Pseudothermotoga</taxon>
    </lineage>
</organism>
<dbReference type="CDD" id="cd06261">
    <property type="entry name" value="TM_PBP2"/>
    <property type="match status" value="1"/>
</dbReference>
<feature type="transmembrane region" description="Helical" evidence="7">
    <location>
        <begin position="82"/>
        <end position="105"/>
    </location>
</feature>
<name>F7YVY1_9THEM</name>
<dbReference type="RefSeq" id="WP_013933018.1">
    <property type="nucleotide sequence ID" value="NC_015707.1"/>
</dbReference>
<feature type="transmembrane region" description="Helical" evidence="7">
    <location>
        <begin position="212"/>
        <end position="230"/>
    </location>
</feature>
<proteinExistence type="inferred from homology"/>
<evidence type="ECO:0000259" key="8">
    <source>
        <dbReference type="PROSITE" id="PS50928"/>
    </source>
</evidence>
<evidence type="ECO:0000256" key="4">
    <source>
        <dbReference type="ARBA" id="ARBA00022692"/>
    </source>
</evidence>
<dbReference type="InterPro" id="IPR035906">
    <property type="entry name" value="MetI-like_sf"/>
</dbReference>
<keyword evidence="4 7" id="KW-0812">Transmembrane</keyword>
<evidence type="ECO:0000256" key="6">
    <source>
        <dbReference type="ARBA" id="ARBA00023136"/>
    </source>
</evidence>
<feature type="transmembrane region" description="Helical" evidence="7">
    <location>
        <begin position="174"/>
        <end position="192"/>
    </location>
</feature>
<dbReference type="SUPFAM" id="SSF161098">
    <property type="entry name" value="MetI-like"/>
    <property type="match status" value="1"/>
</dbReference>
<dbReference type="Pfam" id="PF00528">
    <property type="entry name" value="BPD_transp_1"/>
    <property type="match status" value="1"/>
</dbReference>
<keyword evidence="6 7" id="KW-0472">Membrane</keyword>
<dbReference type="GO" id="GO:0005886">
    <property type="term" value="C:plasma membrane"/>
    <property type="evidence" value="ECO:0007669"/>
    <property type="project" value="UniProtKB-SubCell"/>
</dbReference>
<protein>
    <submittedName>
        <fullName evidence="9">Binding-protein-dependent transport systems inner membrane component</fullName>
    </submittedName>
</protein>
<evidence type="ECO:0000256" key="1">
    <source>
        <dbReference type="ARBA" id="ARBA00004651"/>
    </source>
</evidence>
<dbReference type="PANTHER" id="PTHR43005">
    <property type="entry name" value="BLR7065 PROTEIN"/>
    <property type="match status" value="1"/>
</dbReference>
<dbReference type="STRING" id="688269.Theth_1767"/>
<evidence type="ECO:0000313" key="10">
    <source>
        <dbReference type="Proteomes" id="UP000006804"/>
    </source>
</evidence>
<dbReference type="HOGENOM" id="CLU_016047_0_0_0"/>